<gene>
    <name evidence="3" type="ORF">C9J01_09080</name>
</gene>
<evidence type="ECO:0000256" key="1">
    <source>
        <dbReference type="ARBA" id="ARBA00023002"/>
    </source>
</evidence>
<evidence type="ECO:0000313" key="4">
    <source>
        <dbReference type="Proteomes" id="UP000241346"/>
    </source>
</evidence>
<protein>
    <submittedName>
        <fullName evidence="3">Nopaline dehydrogenase</fullName>
    </submittedName>
</protein>
<dbReference type="Gene3D" id="3.40.50.720">
    <property type="entry name" value="NAD(P)-binding Rossmann-like Domain"/>
    <property type="match status" value="1"/>
</dbReference>
<feature type="domain" description="Opine dehydrogenase" evidence="2">
    <location>
        <begin position="194"/>
        <end position="339"/>
    </location>
</feature>
<dbReference type="OrthoDB" id="6135265at2"/>
<dbReference type="InterPro" id="IPR013328">
    <property type="entry name" value="6PGD_dom2"/>
</dbReference>
<dbReference type="Proteomes" id="UP000241346">
    <property type="component" value="Unassembled WGS sequence"/>
</dbReference>
<dbReference type="SUPFAM" id="SSF48179">
    <property type="entry name" value="6-phosphogluconate dehydrogenase C-terminal domain-like"/>
    <property type="match status" value="1"/>
</dbReference>
<evidence type="ECO:0000313" key="3">
    <source>
        <dbReference type="EMBL" id="PSW14567.1"/>
    </source>
</evidence>
<organism evidence="3 4">
    <name type="scientific">Photobacterium rosenbergii</name>
    <dbReference type="NCBI Taxonomy" id="294936"/>
    <lineage>
        <taxon>Bacteria</taxon>
        <taxon>Pseudomonadati</taxon>
        <taxon>Pseudomonadota</taxon>
        <taxon>Gammaproteobacteria</taxon>
        <taxon>Vibrionales</taxon>
        <taxon>Vibrionaceae</taxon>
        <taxon>Photobacterium</taxon>
    </lineage>
</organism>
<comment type="caution">
    <text evidence="3">The sequence shown here is derived from an EMBL/GenBank/DDBJ whole genome shotgun (WGS) entry which is preliminary data.</text>
</comment>
<dbReference type="Pfam" id="PF02317">
    <property type="entry name" value="Octopine_DH"/>
    <property type="match status" value="1"/>
</dbReference>
<keyword evidence="1" id="KW-0560">Oxidoreductase</keyword>
<dbReference type="InterPro" id="IPR008927">
    <property type="entry name" value="6-PGluconate_DH-like_C_sf"/>
</dbReference>
<dbReference type="InterPro" id="IPR051729">
    <property type="entry name" value="Opine/Lysopine_DH"/>
</dbReference>
<dbReference type="SUPFAM" id="SSF51735">
    <property type="entry name" value="NAD(P)-binding Rossmann-fold domains"/>
    <property type="match status" value="1"/>
</dbReference>
<dbReference type="AlphaFoldDB" id="A0A2T3NHQ5"/>
<evidence type="ECO:0000259" key="2">
    <source>
        <dbReference type="Pfam" id="PF02317"/>
    </source>
</evidence>
<dbReference type="EMBL" id="PYMB01000002">
    <property type="protein sequence ID" value="PSW14567.1"/>
    <property type="molecule type" value="Genomic_DNA"/>
</dbReference>
<dbReference type="RefSeq" id="WP_107297806.1">
    <property type="nucleotide sequence ID" value="NZ_PYMB01000002.1"/>
</dbReference>
<sequence length="369" mass="40278">MTHRVSIIGSGNAGLTAAYHFTKHGADVCLYGSPGFDQPLQDIEQRGGIEALGDFNEVELTFAGFEPIDKISRDLGETLAYADILVLPVPSFAQEPLFIDMLPHLRDGQIIMLMPGNYGSLVLNRIKHEQGYGQLDITFVDAISIPWATRIVGPAQLAILGMKEFLPVAAFPATRTQEAINALQVVMPLPLTPLNNVIEAGLENINFGGHPLLTTLNMGLLENFDGQFNYYKDCCSVSTAKAAAAMENERLTIGGLLGLTLKPELEAMNALYGMDYKTVYEVNRTSETHGKLNSAPNSASNRYITEDAAYLLVPCYELAQLTGVETPMITACLHIDNAYNDTDYFTTGRTLKKMGLDNLSAQEIMDFVA</sequence>
<proteinExistence type="predicted"/>
<accession>A0A2T3NHQ5</accession>
<dbReference type="PANTHER" id="PTHR38015">
    <property type="entry name" value="BLR6086 PROTEIN"/>
    <property type="match status" value="1"/>
</dbReference>
<dbReference type="InterPro" id="IPR036291">
    <property type="entry name" value="NAD(P)-bd_dom_sf"/>
</dbReference>
<reference evidence="3 4" key="1">
    <citation type="submission" date="2018-03" db="EMBL/GenBank/DDBJ databases">
        <title>Whole genome sequencing of Histamine producing bacteria.</title>
        <authorList>
            <person name="Butler K."/>
        </authorList>
    </citation>
    <scope>NUCLEOTIDE SEQUENCE [LARGE SCALE GENOMIC DNA]</scope>
    <source>
        <strain evidence="3 4">DSM 19138</strain>
    </source>
</reference>
<dbReference type="Gene3D" id="1.10.1040.10">
    <property type="entry name" value="N-(1-d-carboxylethyl)-l-norvaline Dehydrogenase, domain 2"/>
    <property type="match status" value="1"/>
</dbReference>
<dbReference type="PANTHER" id="PTHR38015:SF1">
    <property type="entry name" value="OPINE DEHYDROGENASE DOMAIN-CONTAINING PROTEIN"/>
    <property type="match status" value="1"/>
</dbReference>
<dbReference type="GO" id="GO:0016491">
    <property type="term" value="F:oxidoreductase activity"/>
    <property type="evidence" value="ECO:0007669"/>
    <property type="project" value="UniProtKB-KW"/>
</dbReference>
<name>A0A2T3NHQ5_9GAMM</name>
<dbReference type="InterPro" id="IPR003421">
    <property type="entry name" value="Opine_DH"/>
</dbReference>